<dbReference type="InterPro" id="IPR034756">
    <property type="entry name" value="T2SSM_b"/>
</dbReference>
<dbReference type="InterPro" id="IPR014717">
    <property type="entry name" value="Transl_elong_EF1B/ribsomal_bS6"/>
</dbReference>
<dbReference type="EMBL" id="JBGUBD010000001">
    <property type="protein sequence ID" value="MFA9476728.1"/>
    <property type="molecule type" value="Genomic_DNA"/>
</dbReference>
<name>A0ABV4TZG4_9BACT</name>
<comment type="caution">
    <text evidence="1">The sequence shown here is derived from an EMBL/GenBank/DDBJ whole genome shotgun (WGS) entry which is preliminary data.</text>
</comment>
<accession>A0ABV4TZG4</accession>
<reference evidence="1 2" key="1">
    <citation type="submission" date="2024-08" db="EMBL/GenBank/DDBJ databases">
        <title>Whole-genome sequencing of halo(alkali)philic microorganisms from hypersaline lakes.</title>
        <authorList>
            <person name="Sorokin D.Y."/>
            <person name="Merkel A.Y."/>
            <person name="Messina E."/>
            <person name="Yakimov M."/>
        </authorList>
    </citation>
    <scope>NUCLEOTIDE SEQUENCE [LARGE SCALE GENOMIC DNA]</scope>
    <source>
        <strain evidence="1 2">AB-hyl4</strain>
    </source>
</reference>
<proteinExistence type="predicted"/>
<evidence type="ECO:0000313" key="2">
    <source>
        <dbReference type="Proteomes" id="UP001575105"/>
    </source>
</evidence>
<sequence>MSRREKLIAIVTLTLVALFVGDRLVVEPALAYRERLQQSAERERDAREAGERLYDGLTSLEQRWSALQASGLADSAADAEARLSQAVSGWASDTGVSLTSLSADRVETGDRLPRVHMRVVATGSMGEMVGMLGQLASAELPVRVQELQLASRGDGEQLTMNLRVSTLYTSDQPQSGPVRAGRAGR</sequence>
<keyword evidence="2" id="KW-1185">Reference proteome</keyword>
<dbReference type="Proteomes" id="UP001575105">
    <property type="component" value="Unassembled WGS sequence"/>
</dbReference>
<evidence type="ECO:0000313" key="1">
    <source>
        <dbReference type="EMBL" id="MFA9476728.1"/>
    </source>
</evidence>
<organism evidence="1 2">
    <name type="scientific">Natronomicrosphaera hydrolytica</name>
    <dbReference type="NCBI Taxonomy" id="3242702"/>
    <lineage>
        <taxon>Bacteria</taxon>
        <taxon>Pseudomonadati</taxon>
        <taxon>Planctomycetota</taxon>
        <taxon>Phycisphaerae</taxon>
        <taxon>Phycisphaerales</taxon>
        <taxon>Phycisphaeraceae</taxon>
        <taxon>Natronomicrosphaera</taxon>
    </lineage>
</organism>
<dbReference type="Gene3D" id="3.30.70.60">
    <property type="match status" value="1"/>
</dbReference>
<dbReference type="Pfam" id="PF10741">
    <property type="entry name" value="T2SSM_b"/>
    <property type="match status" value="1"/>
</dbReference>
<protein>
    <submittedName>
        <fullName evidence="1">GspMb/PilO family protein</fullName>
    </submittedName>
</protein>
<dbReference type="RefSeq" id="WP_425344068.1">
    <property type="nucleotide sequence ID" value="NZ_JBGUBD010000001.1"/>
</dbReference>
<gene>
    <name evidence="1" type="ORF">ACERK3_00340</name>
</gene>